<evidence type="ECO:0000313" key="3">
    <source>
        <dbReference type="EMBL" id="CAB4180271.1"/>
    </source>
</evidence>
<name>A0A6J5Q245_9CAUD</name>
<evidence type="ECO:0000313" key="1">
    <source>
        <dbReference type="EMBL" id="CAB4135450.1"/>
    </source>
</evidence>
<protein>
    <submittedName>
        <fullName evidence="2">Uncharacterized protein</fullName>
    </submittedName>
</protein>
<evidence type="ECO:0000313" key="4">
    <source>
        <dbReference type="EMBL" id="CAB4193995.1"/>
    </source>
</evidence>
<dbReference type="EMBL" id="LR796998">
    <property type="protein sequence ID" value="CAB4180271.1"/>
    <property type="molecule type" value="Genomic_DNA"/>
</dbReference>
<dbReference type="EMBL" id="LR796925">
    <property type="protein sequence ID" value="CAB4173654.1"/>
    <property type="molecule type" value="Genomic_DNA"/>
</dbReference>
<organism evidence="2">
    <name type="scientific">uncultured Caudovirales phage</name>
    <dbReference type="NCBI Taxonomy" id="2100421"/>
    <lineage>
        <taxon>Viruses</taxon>
        <taxon>Duplodnaviria</taxon>
        <taxon>Heunggongvirae</taxon>
        <taxon>Uroviricota</taxon>
        <taxon>Caudoviricetes</taxon>
        <taxon>Peduoviridae</taxon>
        <taxon>Maltschvirus</taxon>
        <taxon>Maltschvirus maltsch</taxon>
    </lineage>
</organism>
<dbReference type="EMBL" id="LR797199">
    <property type="protein sequence ID" value="CAB4193995.1"/>
    <property type="molecule type" value="Genomic_DNA"/>
</dbReference>
<dbReference type="EMBL" id="LR796303">
    <property type="protein sequence ID" value="CAB4135450.1"/>
    <property type="molecule type" value="Genomic_DNA"/>
</dbReference>
<gene>
    <name evidence="3" type="ORF">UFOVP1037_11</name>
    <name evidence="4" type="ORF">UFOVP1250_13</name>
    <name evidence="1" type="ORF">UFOVP287_16</name>
    <name evidence="2" type="ORF">UFOVP969_1</name>
</gene>
<reference evidence="2" key="1">
    <citation type="submission" date="2020-05" db="EMBL/GenBank/DDBJ databases">
        <authorList>
            <person name="Chiriac C."/>
            <person name="Salcher M."/>
            <person name="Ghai R."/>
            <person name="Kavagutti S V."/>
        </authorList>
    </citation>
    <scope>NUCLEOTIDE SEQUENCE</scope>
</reference>
<sequence length="652" mass="67669">MAKSIDVVVTGNAAPLRKALTGASNDLNSFGNKAGAAAKKGALALAAMGSAAIVVGVKWAKMAELAAIADQRIVQIARSMALFGNQTGPVTKRIQDYADALERETGVTAETIKAAQAKLLTFRQLALTADIAGAAFDRATQATVDMAAAGFGEATTNAVQLGKALEDPIKGVNSLRRSGITFTESEKAKLAILVQTNRIQEAQNVILTAVETQVKGTASATALSTMRMKNGWGEVKDAIGTKLIPVMNDLADALVKIGEKATLEGLSAAFREFGNQASIALDKVNTKLGDMFHASDGSVSGFGRLRNAFTRVTNVGITLENGVGRIFQAVGLMDDATISHIDTLSKYTDAQRKVIEYNDLMTQYDKNVAAADLLAADAKRKRAKEEELAAAAKATALEKAKILQDAADAKEKTRFTTFKDNLKSAQDAIRTYVAGIASAISANVSLSSSFSQASSEQADAASGITSALAERKTAYEALGQARVTGDANAYREALDQVATAEAGVTKAQAVKPKDYLTIFKDQIQATKDFGGYLKTLISGGQMSPAAIQQLLDLGPVAGAVVAKDLIAGTSGLTAATLSSSLADVSAAGTAAGMATPGFSDALNAKAKNAKGAGNFYITVNAGIGDKAEIGKEVVAALQAYEKRIGKLPIKVS</sequence>
<proteinExistence type="predicted"/>
<accession>A0A6J5Q245</accession>
<evidence type="ECO:0000313" key="2">
    <source>
        <dbReference type="EMBL" id="CAB4173654.1"/>
    </source>
</evidence>